<evidence type="ECO:0000256" key="8">
    <source>
        <dbReference type="HAMAP-Rule" id="MF_01209"/>
    </source>
</evidence>
<dbReference type="CDD" id="cd01744">
    <property type="entry name" value="GATase1_CPSase"/>
    <property type="match status" value="1"/>
</dbReference>
<feature type="binding site" evidence="8">
    <location>
        <position position="217"/>
    </location>
    <ligand>
        <name>L-glutamine</name>
        <dbReference type="ChEBI" id="CHEBI:58359"/>
    </ligand>
</feature>
<dbReference type="InterPro" id="IPR050472">
    <property type="entry name" value="Anth_synth/Amidotransfase"/>
</dbReference>
<dbReference type="Proteomes" id="UP000325295">
    <property type="component" value="Chromosome"/>
</dbReference>
<feature type="domain" description="Carbamoyl-phosphate synthase small subunit N-terminal" evidence="9">
    <location>
        <begin position="1"/>
        <end position="130"/>
    </location>
</feature>
<dbReference type="EC" id="6.3.5.5" evidence="8"/>
<feature type="region of interest" description="CPSase" evidence="8">
    <location>
        <begin position="1"/>
        <end position="168"/>
    </location>
</feature>
<dbReference type="InterPro" id="IPR035686">
    <property type="entry name" value="CPSase_GATase1"/>
</dbReference>
<dbReference type="RefSeq" id="WP_150204473.1">
    <property type="nucleotide sequence ID" value="NZ_CP043939.1"/>
</dbReference>
<name>A0A5P1X420_9LACO</name>
<comment type="similarity">
    <text evidence="2 8">Belongs to the CarA family.</text>
</comment>
<evidence type="ECO:0000256" key="1">
    <source>
        <dbReference type="ARBA" id="ARBA00005077"/>
    </source>
</evidence>
<comment type="function">
    <text evidence="8">Small subunit of the glutamine-dependent carbamoyl phosphate synthetase (CPSase). CPSase catalyzes the formation of carbamoyl phosphate from the ammonia moiety of glutamine, carbonate, and phosphate donated by ATP, constituting the first step of 2 biosynthetic pathways, one leading to arginine and/or urea and the other to pyrimidine nucleotides. The small subunit (glutamine amidotransferase) binds and cleaves glutamine to supply the large subunit with the substrate ammonia.</text>
</comment>
<feature type="active site" evidence="8">
    <location>
        <position position="328"/>
    </location>
</feature>
<feature type="binding site" evidence="8">
    <location>
        <position position="287"/>
    </location>
    <ligand>
        <name>L-glutamine</name>
        <dbReference type="ChEBI" id="CHEBI:58359"/>
    </ligand>
</feature>
<comment type="pathway">
    <text evidence="8">Pyrimidine metabolism; UMP biosynthesis via de novo pathway; (S)-dihydroorotate from bicarbonate: step 1/3.</text>
</comment>
<comment type="catalytic activity">
    <reaction evidence="7 8">
        <text>hydrogencarbonate + L-glutamine + 2 ATP + H2O = carbamoyl phosphate + L-glutamate + 2 ADP + phosphate + 2 H(+)</text>
        <dbReference type="Rhea" id="RHEA:18633"/>
        <dbReference type="ChEBI" id="CHEBI:15377"/>
        <dbReference type="ChEBI" id="CHEBI:15378"/>
        <dbReference type="ChEBI" id="CHEBI:17544"/>
        <dbReference type="ChEBI" id="CHEBI:29985"/>
        <dbReference type="ChEBI" id="CHEBI:30616"/>
        <dbReference type="ChEBI" id="CHEBI:43474"/>
        <dbReference type="ChEBI" id="CHEBI:58228"/>
        <dbReference type="ChEBI" id="CHEBI:58359"/>
        <dbReference type="ChEBI" id="CHEBI:456216"/>
        <dbReference type="EC" id="6.3.5.5"/>
    </reaction>
</comment>
<feature type="binding site" evidence="8">
    <location>
        <position position="288"/>
    </location>
    <ligand>
        <name>L-glutamine</name>
        <dbReference type="ChEBI" id="CHEBI:58359"/>
    </ligand>
</feature>
<dbReference type="UniPathway" id="UPA00068">
    <property type="reaction ID" value="UER00171"/>
</dbReference>
<feature type="active site" evidence="8">
    <location>
        <position position="330"/>
    </location>
</feature>
<dbReference type="InterPro" id="IPR002474">
    <property type="entry name" value="CarbamoylP_synth_ssu_N"/>
</dbReference>
<keyword evidence="8" id="KW-0665">Pyrimidine biosynthesis</keyword>
<evidence type="ECO:0000256" key="4">
    <source>
        <dbReference type="ARBA" id="ARBA00022741"/>
    </source>
</evidence>
<keyword evidence="11" id="KW-1185">Reference proteome</keyword>
<dbReference type="Pfam" id="PF00988">
    <property type="entry name" value="CPSase_sm_chain"/>
    <property type="match status" value="1"/>
</dbReference>
<dbReference type="PROSITE" id="PS51273">
    <property type="entry name" value="GATASE_TYPE_1"/>
    <property type="match status" value="1"/>
</dbReference>
<dbReference type="SMART" id="SM01097">
    <property type="entry name" value="CPSase_sm_chain"/>
    <property type="match status" value="1"/>
</dbReference>
<dbReference type="OrthoDB" id="9804328at2"/>
<evidence type="ECO:0000256" key="5">
    <source>
        <dbReference type="ARBA" id="ARBA00022840"/>
    </source>
</evidence>
<feature type="binding site" evidence="8">
    <location>
        <position position="285"/>
    </location>
    <ligand>
        <name>L-glutamine</name>
        <dbReference type="ChEBI" id="CHEBI:58359"/>
    </ligand>
</feature>
<reference evidence="10 11" key="1">
    <citation type="submission" date="2019-09" db="EMBL/GenBank/DDBJ databases">
        <title>Complete Genome Sequence of Lactobacillus nenjiangensis SH-Y15, isolated from sauerkraut.</title>
        <authorList>
            <person name="Yang H."/>
        </authorList>
    </citation>
    <scope>NUCLEOTIDE SEQUENCE [LARGE SCALE GENOMIC DNA]</scope>
    <source>
        <strain evidence="10 11">SH-Y15</strain>
    </source>
</reference>
<evidence type="ECO:0000313" key="11">
    <source>
        <dbReference type="Proteomes" id="UP000325295"/>
    </source>
</evidence>
<dbReference type="HAMAP" id="MF_01209">
    <property type="entry name" value="CPSase_S_chain"/>
    <property type="match status" value="1"/>
</dbReference>
<keyword evidence="5 8" id="KW-0067">ATP-binding</keyword>
<keyword evidence="8" id="KW-0028">Amino-acid biosynthesis</keyword>
<dbReference type="InterPro" id="IPR029062">
    <property type="entry name" value="Class_I_gatase-like"/>
</dbReference>
<keyword evidence="4 8" id="KW-0547">Nucleotide-binding</keyword>
<dbReference type="InterPro" id="IPR036480">
    <property type="entry name" value="CarbP_synth_ssu_N_sf"/>
</dbReference>
<dbReference type="GO" id="GO:0006207">
    <property type="term" value="P:'de novo' pyrimidine nucleobase biosynthetic process"/>
    <property type="evidence" value="ECO:0007669"/>
    <property type="project" value="InterPro"/>
</dbReference>
<dbReference type="SUPFAM" id="SSF52317">
    <property type="entry name" value="Class I glutamine amidotransferase-like"/>
    <property type="match status" value="1"/>
</dbReference>
<dbReference type="PRINTS" id="PR00096">
    <property type="entry name" value="GATASE"/>
</dbReference>
<feature type="binding site" evidence="8">
    <location>
        <position position="46"/>
    </location>
    <ligand>
        <name>L-glutamine</name>
        <dbReference type="ChEBI" id="CHEBI:58359"/>
    </ligand>
</feature>
<dbReference type="UniPathway" id="UPA00070">
    <property type="reaction ID" value="UER00115"/>
</dbReference>
<dbReference type="Gene3D" id="3.50.30.20">
    <property type="entry name" value="Carbamoyl-phosphate synthase small subunit, N-terminal domain"/>
    <property type="match status" value="1"/>
</dbReference>
<dbReference type="GO" id="GO:0004088">
    <property type="term" value="F:carbamoyl-phosphate synthase (glutamine-hydrolyzing) activity"/>
    <property type="evidence" value="ECO:0007669"/>
    <property type="project" value="UniProtKB-UniRule"/>
</dbReference>
<dbReference type="SUPFAM" id="SSF52021">
    <property type="entry name" value="Carbamoyl phosphate synthetase, small subunit N-terminal domain"/>
    <property type="match status" value="1"/>
</dbReference>
<sequence length="357" mass="39263">MNKYLTLQDGTIFIGEAFGATEIQAAGEVVFNTGMTGYQEAITDPSYTNQLLTFTYPLIGTYGTDEWHSQSVAATCQSVIVRHLENEDPTEGQSISSFLKEQGIPGISEIDTRSLTKHIRTQGTMKAVLTNAPVAMTDFDTIYNQIDAIMHRTPELQDAIYNVENADFHVVVIDYGIKQAIIEQLMAHGCKVKVLPYTTDFETVNHYETDGVLISNGPDNPTDYLETLPLLKEIQAHYATAGICLGHQLLALANGATTHAMLFGHRGLNHPVELEDGTTILTSQNHGYAVDVDSLVETGLVVTATEENDKTVEGLRHTSLPVITVQYHPEANPGPTDAHNFFNQFNQLMLKETKVHA</sequence>
<evidence type="ECO:0000256" key="7">
    <source>
        <dbReference type="ARBA" id="ARBA00048816"/>
    </source>
</evidence>
<dbReference type="KEGG" id="lnn:F0161_09990"/>
<dbReference type="NCBIfam" id="NF009475">
    <property type="entry name" value="PRK12838.1"/>
    <property type="match status" value="1"/>
</dbReference>
<dbReference type="EMBL" id="CP043939">
    <property type="protein sequence ID" value="QER68135.1"/>
    <property type="molecule type" value="Genomic_DNA"/>
</dbReference>
<dbReference type="NCBIfam" id="TIGR01368">
    <property type="entry name" value="CPSaseIIsmall"/>
    <property type="match status" value="1"/>
</dbReference>
<comment type="subunit">
    <text evidence="8">Composed of two chains; the small (or glutamine) chain promotes the hydrolysis of glutamine to ammonia, which is used by the large (or ammonia) chain to synthesize carbamoyl phosphate. Tetramer of heterodimers (alpha,beta)4.</text>
</comment>
<comment type="catalytic activity">
    <reaction evidence="8">
        <text>L-glutamine + H2O = L-glutamate + NH4(+)</text>
        <dbReference type="Rhea" id="RHEA:15889"/>
        <dbReference type="ChEBI" id="CHEBI:15377"/>
        <dbReference type="ChEBI" id="CHEBI:28938"/>
        <dbReference type="ChEBI" id="CHEBI:29985"/>
        <dbReference type="ChEBI" id="CHEBI:58359"/>
    </reaction>
</comment>
<dbReference type="Pfam" id="PF00117">
    <property type="entry name" value="GATase"/>
    <property type="match status" value="1"/>
</dbReference>
<dbReference type="GO" id="GO:0005524">
    <property type="term" value="F:ATP binding"/>
    <property type="evidence" value="ECO:0007669"/>
    <property type="project" value="UniProtKB-UniRule"/>
</dbReference>
<dbReference type="AlphaFoldDB" id="A0A5P1X420"/>
<dbReference type="GO" id="GO:0044205">
    <property type="term" value="P:'de novo' UMP biosynthetic process"/>
    <property type="evidence" value="ECO:0007669"/>
    <property type="project" value="UniProtKB-UniRule"/>
</dbReference>
<evidence type="ECO:0000313" key="10">
    <source>
        <dbReference type="EMBL" id="QER68135.1"/>
    </source>
</evidence>
<evidence type="ECO:0000256" key="2">
    <source>
        <dbReference type="ARBA" id="ARBA00007800"/>
    </source>
</evidence>
<comment type="caution">
    <text evidence="8">Lacks conserved residue(s) required for the propagation of feature annotation.</text>
</comment>
<organism evidence="10 11">
    <name type="scientific">Paucilactobacillus nenjiangensis</name>
    <dbReference type="NCBI Taxonomy" id="1296540"/>
    <lineage>
        <taxon>Bacteria</taxon>
        <taxon>Bacillati</taxon>
        <taxon>Bacillota</taxon>
        <taxon>Bacilli</taxon>
        <taxon>Lactobacillales</taxon>
        <taxon>Lactobacillaceae</taxon>
        <taxon>Paucilactobacillus</taxon>
    </lineage>
</organism>
<keyword evidence="8" id="KW-0055">Arginine biosynthesis</keyword>
<feature type="binding site" evidence="8">
    <location>
        <position position="248"/>
    </location>
    <ligand>
        <name>L-glutamine</name>
        <dbReference type="ChEBI" id="CHEBI:58359"/>
    </ligand>
</feature>
<feature type="binding site" evidence="8">
    <location>
        <position position="245"/>
    </location>
    <ligand>
        <name>L-glutamine</name>
        <dbReference type="ChEBI" id="CHEBI:58359"/>
    </ligand>
</feature>
<dbReference type="Gene3D" id="3.40.50.880">
    <property type="match status" value="1"/>
</dbReference>
<protein>
    <recommendedName>
        <fullName evidence="8">Carbamoyl phosphate synthase small chain</fullName>
        <ecNumber evidence="8">6.3.5.5</ecNumber>
    </recommendedName>
    <alternativeName>
        <fullName evidence="8">Carbamoyl phosphate synthetase glutamine chain</fullName>
    </alternativeName>
</protein>
<evidence type="ECO:0000259" key="9">
    <source>
        <dbReference type="SMART" id="SM01097"/>
    </source>
</evidence>
<comment type="pathway">
    <text evidence="1 8">Amino-acid biosynthesis; L-arginine biosynthesis; carbamoyl phosphate from bicarbonate: step 1/1.</text>
</comment>
<proteinExistence type="inferred from homology"/>
<evidence type="ECO:0000256" key="3">
    <source>
        <dbReference type="ARBA" id="ARBA00022598"/>
    </source>
</evidence>
<feature type="active site" description="Nucleophile" evidence="8">
    <location>
        <position position="244"/>
    </location>
</feature>
<accession>A0A5P1X420</accession>
<dbReference type="GO" id="GO:0006541">
    <property type="term" value="P:glutamine metabolic process"/>
    <property type="evidence" value="ECO:0007669"/>
    <property type="project" value="InterPro"/>
</dbReference>
<evidence type="ECO:0000256" key="6">
    <source>
        <dbReference type="ARBA" id="ARBA00022962"/>
    </source>
</evidence>
<dbReference type="PRINTS" id="PR00099">
    <property type="entry name" value="CPSGATASE"/>
</dbReference>
<gene>
    <name evidence="8" type="primary">carA</name>
    <name evidence="10" type="ORF">F0161_09990</name>
</gene>
<dbReference type="InterPro" id="IPR017926">
    <property type="entry name" value="GATASE"/>
</dbReference>
<keyword evidence="3 8" id="KW-0436">Ligase</keyword>
<dbReference type="InterPro" id="IPR006274">
    <property type="entry name" value="CarbamoylP_synth_ssu"/>
</dbReference>
<dbReference type="PANTHER" id="PTHR43418:SF7">
    <property type="entry name" value="CARBAMOYL-PHOSPHATE SYNTHASE SMALL CHAIN"/>
    <property type="match status" value="1"/>
</dbReference>
<dbReference type="GO" id="GO:0006526">
    <property type="term" value="P:L-arginine biosynthetic process"/>
    <property type="evidence" value="ECO:0007669"/>
    <property type="project" value="UniProtKB-UniRule"/>
</dbReference>
<dbReference type="PANTHER" id="PTHR43418">
    <property type="entry name" value="MULTIFUNCTIONAL TRYPTOPHAN BIOSYNTHESIS PROTEIN-RELATED"/>
    <property type="match status" value="1"/>
</dbReference>
<keyword evidence="6 8" id="KW-0315">Glutamine amidotransferase</keyword>